<dbReference type="SUPFAM" id="SSF55469">
    <property type="entry name" value="FMN-dependent nitroreductase-like"/>
    <property type="match status" value="2"/>
</dbReference>
<comment type="caution">
    <text evidence="2">The sequence shown here is derived from an EMBL/GenBank/DDBJ whole genome shotgun (WGS) entry which is preliminary data.</text>
</comment>
<keyword evidence="3" id="KW-1185">Reference proteome</keyword>
<protein>
    <submittedName>
        <fullName evidence="2">Nitroreductase</fullName>
    </submittedName>
</protein>
<dbReference type="NCBIfam" id="NF047509">
    <property type="entry name" value="Rv3131_FMN_oxido"/>
    <property type="match status" value="1"/>
</dbReference>
<evidence type="ECO:0000256" key="1">
    <source>
        <dbReference type="SAM" id="MobiDB-lite"/>
    </source>
</evidence>
<evidence type="ECO:0000313" key="2">
    <source>
        <dbReference type="EMBL" id="NYG00796.1"/>
    </source>
</evidence>
<name>A0A852W4D7_PSEA5</name>
<dbReference type="InterPro" id="IPR050627">
    <property type="entry name" value="Nitroreductase/BluB"/>
</dbReference>
<dbReference type="PANTHER" id="PTHR23026">
    <property type="entry name" value="NADPH NITROREDUCTASE"/>
    <property type="match status" value="1"/>
</dbReference>
<dbReference type="GeneID" id="98050891"/>
<reference evidence="2 3" key="1">
    <citation type="submission" date="2020-07" db="EMBL/GenBank/DDBJ databases">
        <title>Sequencing the genomes of 1000 actinobacteria strains.</title>
        <authorList>
            <person name="Klenk H.-P."/>
        </authorList>
    </citation>
    <scope>NUCLEOTIDE SEQUENCE [LARGE SCALE GENOMIC DNA]</scope>
    <source>
        <strain evidence="2 3">DSM 44749</strain>
    </source>
</reference>
<sequence>MDTVGADAPVTPILGLDAATTARVLATAGRAPSLHNAQPWRFRTGADHVELRADPARRLPVADPTDRELRIGCGAALYSLRLALAGAGIRPLVTRLPDPSDPELLAVVRRGAAMPPTPEQRRLLEAVPRRHTNRRPFSDVPVPGPARTALTRAAYEEGAWLQLVTDPDDLAVLGRLAREAHARQSADPAFVAEMAAWTGRHGGHDDGVPASAGGPLPAPNHPWVTRDFGGPAHPRPAPAAFESAPLIAVLTSHLDGPRDDLRAGEALARVLLTATAEGLSASPVSQLVEVPDVRERVRRSLARDRPPQVVLRLGHGVPVPATPRRPAADLIDPG</sequence>
<dbReference type="EMBL" id="JACCCZ010000001">
    <property type="protein sequence ID" value="NYG00796.1"/>
    <property type="molecule type" value="Genomic_DNA"/>
</dbReference>
<accession>A0A852W4D7</accession>
<dbReference type="InterPro" id="IPR000415">
    <property type="entry name" value="Nitroreductase-like"/>
</dbReference>
<organism evidence="2 3">
    <name type="scientific">Pseudonocardia alni</name>
    <name type="common">Amycolata alni</name>
    <dbReference type="NCBI Taxonomy" id="33907"/>
    <lineage>
        <taxon>Bacteria</taxon>
        <taxon>Bacillati</taxon>
        <taxon>Actinomycetota</taxon>
        <taxon>Actinomycetes</taxon>
        <taxon>Pseudonocardiales</taxon>
        <taxon>Pseudonocardiaceae</taxon>
        <taxon>Pseudonocardia</taxon>
    </lineage>
</organism>
<gene>
    <name evidence="2" type="ORF">HDA37_001081</name>
</gene>
<evidence type="ECO:0000313" key="3">
    <source>
        <dbReference type="Proteomes" id="UP000549695"/>
    </source>
</evidence>
<dbReference type="AlphaFoldDB" id="A0A852W4D7"/>
<dbReference type="Gene3D" id="3.40.109.10">
    <property type="entry name" value="NADH Oxidase"/>
    <property type="match status" value="1"/>
</dbReference>
<proteinExistence type="predicted"/>
<dbReference type="PANTHER" id="PTHR23026:SF123">
    <property type="entry name" value="NAD(P)H NITROREDUCTASE RV3131-RELATED"/>
    <property type="match status" value="1"/>
</dbReference>
<dbReference type="RefSeq" id="WP_246352644.1">
    <property type="nucleotide sequence ID" value="NZ_BAAAJZ010000008.1"/>
</dbReference>
<feature type="region of interest" description="Disordered" evidence="1">
    <location>
        <begin position="315"/>
        <end position="334"/>
    </location>
</feature>
<dbReference type="Proteomes" id="UP000549695">
    <property type="component" value="Unassembled WGS sequence"/>
</dbReference>
<dbReference type="GO" id="GO:0016491">
    <property type="term" value="F:oxidoreductase activity"/>
    <property type="evidence" value="ECO:0007669"/>
    <property type="project" value="InterPro"/>
</dbReference>